<feature type="compositionally biased region" description="Basic and acidic residues" evidence="1">
    <location>
        <begin position="142"/>
        <end position="155"/>
    </location>
</feature>
<proteinExistence type="predicted"/>
<organism evidence="2 3">
    <name type="scientific">Altererythrobacter xiamenensis</name>
    <dbReference type="NCBI Taxonomy" id="1316679"/>
    <lineage>
        <taxon>Bacteria</taxon>
        <taxon>Pseudomonadati</taxon>
        <taxon>Pseudomonadota</taxon>
        <taxon>Alphaproteobacteria</taxon>
        <taxon>Sphingomonadales</taxon>
        <taxon>Erythrobacteraceae</taxon>
        <taxon>Altererythrobacter</taxon>
    </lineage>
</organism>
<gene>
    <name evidence="2" type="ORF">SAMN06297468_0792</name>
</gene>
<keyword evidence="3" id="KW-1185">Reference proteome</keyword>
<dbReference type="EMBL" id="FXWG01000001">
    <property type="protein sequence ID" value="SMQ63058.1"/>
    <property type="molecule type" value="Genomic_DNA"/>
</dbReference>
<evidence type="ECO:0000313" key="2">
    <source>
        <dbReference type="EMBL" id="SMQ63058.1"/>
    </source>
</evidence>
<sequence>MLGSGAVLPIMAELPFSPGATAALDAQDGTMALARQDSSELAIGSQAAVIDAPRNASTAPAAVAPNMGPTDLRGRKPSRLAELASVESQPAQRRSEAISDQIEGPPRAAVTPPSAPEMSGEPGQAPSRLAALSTSAQPVREASQKAKPHDSDFVPRLKGRTFATGQGNSMPSAVAIASQLTTRIDGRVAGEIDFQQDMRSITVRIGSIVELLGDRYDTAELKRLTQSAAGNAYLSLAQLQQVGIPISYDPVYDEFNIGSKDYLPTAAHKVQMDQISRPQREVGPIVMEQLRR</sequence>
<dbReference type="Proteomes" id="UP000194420">
    <property type="component" value="Unassembled WGS sequence"/>
</dbReference>
<evidence type="ECO:0000256" key="1">
    <source>
        <dbReference type="SAM" id="MobiDB-lite"/>
    </source>
</evidence>
<protein>
    <submittedName>
        <fullName evidence="2">Uncharacterized protein</fullName>
    </submittedName>
</protein>
<feature type="region of interest" description="Disordered" evidence="1">
    <location>
        <begin position="84"/>
        <end position="156"/>
    </location>
</feature>
<accession>A0A1Y6EK73</accession>
<name>A0A1Y6EK73_9SPHN</name>
<evidence type="ECO:0000313" key="3">
    <source>
        <dbReference type="Proteomes" id="UP000194420"/>
    </source>
</evidence>
<reference evidence="3" key="1">
    <citation type="submission" date="2017-04" db="EMBL/GenBank/DDBJ databases">
        <authorList>
            <person name="Varghese N."/>
            <person name="Submissions S."/>
        </authorList>
    </citation>
    <scope>NUCLEOTIDE SEQUENCE [LARGE SCALE GENOMIC DNA]</scope>
</reference>
<dbReference type="AlphaFoldDB" id="A0A1Y6EK73"/>